<dbReference type="Gene3D" id="1.20.1440.110">
    <property type="entry name" value="acylaminoacyl peptidase"/>
    <property type="match status" value="1"/>
</dbReference>
<keyword evidence="2" id="KW-1185">Reference proteome</keyword>
<protein>
    <submittedName>
        <fullName evidence="1">Uncharacterized protein</fullName>
    </submittedName>
</protein>
<dbReference type="AlphaFoldDB" id="A0A0D2DQR7"/>
<organism evidence="1 2">
    <name type="scientific">Exophiala oligosperma</name>
    <dbReference type="NCBI Taxonomy" id="215243"/>
    <lineage>
        <taxon>Eukaryota</taxon>
        <taxon>Fungi</taxon>
        <taxon>Dikarya</taxon>
        <taxon>Ascomycota</taxon>
        <taxon>Pezizomycotina</taxon>
        <taxon>Eurotiomycetes</taxon>
        <taxon>Chaetothyriomycetidae</taxon>
        <taxon>Chaetothyriales</taxon>
        <taxon>Herpotrichiellaceae</taxon>
        <taxon>Exophiala</taxon>
    </lineage>
</organism>
<evidence type="ECO:0000313" key="1">
    <source>
        <dbReference type="EMBL" id="KIW45238.1"/>
    </source>
</evidence>
<dbReference type="Proteomes" id="UP000053342">
    <property type="component" value="Unassembled WGS sequence"/>
</dbReference>
<accession>A0A0D2DQR7</accession>
<name>A0A0D2DQR7_9EURO</name>
<evidence type="ECO:0000313" key="2">
    <source>
        <dbReference type="Proteomes" id="UP000053342"/>
    </source>
</evidence>
<gene>
    <name evidence="1" type="ORF">PV06_03640</name>
</gene>
<reference evidence="1 2" key="1">
    <citation type="submission" date="2015-01" db="EMBL/GenBank/DDBJ databases">
        <title>The Genome Sequence of Exophiala oligosperma CBS72588.</title>
        <authorList>
            <consortium name="The Broad Institute Genomics Platform"/>
            <person name="Cuomo C."/>
            <person name="de Hoog S."/>
            <person name="Gorbushina A."/>
            <person name="Stielow B."/>
            <person name="Teixiera M."/>
            <person name="Abouelleil A."/>
            <person name="Chapman S.B."/>
            <person name="Priest M."/>
            <person name="Young S.K."/>
            <person name="Wortman J."/>
            <person name="Nusbaum C."/>
            <person name="Birren B."/>
        </authorList>
    </citation>
    <scope>NUCLEOTIDE SEQUENCE [LARGE SCALE GENOMIC DNA]</scope>
    <source>
        <strain evidence="1 2">CBS 72588</strain>
    </source>
</reference>
<sequence length="130" mass="14383">MKMSPVFAGVALARLCHAQSNESPVLVLSSDDSFNFDILPGMGQIANDGADTVPSLAVAKKIIPGNWTTYIGAWFELANATKAQAMNQELAYDPINVRATWFSLSDYFRRADAYNREDWDDPRINGGPRR</sequence>
<dbReference type="GeneID" id="27355714"/>
<dbReference type="VEuPathDB" id="FungiDB:PV06_03640"/>
<dbReference type="OrthoDB" id="249703at2759"/>
<proteinExistence type="predicted"/>
<dbReference type="STRING" id="215243.A0A0D2DQR7"/>
<dbReference type="RefSeq" id="XP_016265454.1">
    <property type="nucleotide sequence ID" value="XM_016404449.1"/>
</dbReference>
<dbReference type="EMBL" id="KN847334">
    <property type="protein sequence ID" value="KIW45238.1"/>
    <property type="molecule type" value="Genomic_DNA"/>
</dbReference>
<dbReference type="HOGENOM" id="CLU_1938170_0_0_1"/>